<dbReference type="EMBL" id="JTHE03000104">
    <property type="protein sequence ID" value="MCM1984757.1"/>
    <property type="molecule type" value="Genomic_DNA"/>
</dbReference>
<feature type="region of interest" description="Disordered" evidence="1">
    <location>
        <begin position="225"/>
        <end position="249"/>
    </location>
</feature>
<protein>
    <submittedName>
        <fullName evidence="2">DUF4058 family protein</fullName>
    </submittedName>
</protein>
<reference evidence="2 3" key="1">
    <citation type="journal article" date="2015" name="Genome Announc.">
        <title>Draft Genome Sequence of Filamentous Marine Cyanobacterium Lyngbya confervoides Strain BDU141951.</title>
        <authorList>
            <person name="Chandrababunaidu M.M."/>
            <person name="Sen D."/>
            <person name="Tripathy S."/>
        </authorList>
    </citation>
    <scope>NUCLEOTIDE SEQUENCE [LARGE SCALE GENOMIC DNA]</scope>
    <source>
        <strain evidence="2 3">BDU141951</strain>
    </source>
</reference>
<evidence type="ECO:0000313" key="3">
    <source>
        <dbReference type="Proteomes" id="UP000031561"/>
    </source>
</evidence>
<dbReference type="AlphaFoldDB" id="A0ABD4T845"/>
<dbReference type="RefSeq" id="WP_166276994.1">
    <property type="nucleotide sequence ID" value="NZ_JTHE03000104.1"/>
</dbReference>
<feature type="compositionally biased region" description="Polar residues" evidence="1">
    <location>
        <begin position="234"/>
        <end position="249"/>
    </location>
</feature>
<evidence type="ECO:0000256" key="1">
    <source>
        <dbReference type="SAM" id="MobiDB-lite"/>
    </source>
</evidence>
<dbReference type="Pfam" id="PF13267">
    <property type="entry name" value="DUF4058"/>
    <property type="match status" value="1"/>
</dbReference>
<name>A0ABD4T845_9CYAN</name>
<accession>A0ABD4T845</accession>
<dbReference type="InterPro" id="IPR025132">
    <property type="entry name" value="DUF4058"/>
</dbReference>
<comment type="caution">
    <text evidence="2">The sequence shown here is derived from an EMBL/GenBank/DDBJ whole genome shotgun (WGS) entry which is preliminary data.</text>
</comment>
<proteinExistence type="predicted"/>
<sequence length="249" mass="28269">MPSPFPGMDPYLEGYLWPDVHSALANKIRQQLTPLLRPKYTARLEVYLAEAPFPEGEIGILYPAQIVTHHSLSPQVRREGRGVRTAVLEPPTCRLTRVEIRDTAQNRLVTSIEILSPVNKREPGLTRYRQKRQRLYQANVHLLEMDLLRRGTRPFAQPRLPAVPYCIALTRAQAKQIEFWPLELPTPLPVVPIPLQDPDPDVPLDLQAVLNTIYDEAAYDLSLDYDQPPPPPAFSSSDAEWLQTQLSTS</sequence>
<organism evidence="2 3">
    <name type="scientific">Lyngbya confervoides BDU141951</name>
    <dbReference type="NCBI Taxonomy" id="1574623"/>
    <lineage>
        <taxon>Bacteria</taxon>
        <taxon>Bacillati</taxon>
        <taxon>Cyanobacteriota</taxon>
        <taxon>Cyanophyceae</taxon>
        <taxon>Oscillatoriophycideae</taxon>
        <taxon>Oscillatoriales</taxon>
        <taxon>Microcoleaceae</taxon>
        <taxon>Lyngbya</taxon>
    </lineage>
</organism>
<evidence type="ECO:0000313" key="2">
    <source>
        <dbReference type="EMBL" id="MCM1984757.1"/>
    </source>
</evidence>
<gene>
    <name evidence="2" type="ORF">QQ91_0018200</name>
</gene>
<keyword evidence="3" id="KW-1185">Reference proteome</keyword>
<dbReference type="Proteomes" id="UP000031561">
    <property type="component" value="Unassembled WGS sequence"/>
</dbReference>